<dbReference type="PRINTS" id="PR00081">
    <property type="entry name" value="GDHRDH"/>
</dbReference>
<evidence type="ECO:0000313" key="4">
    <source>
        <dbReference type="Proteomes" id="UP001432322"/>
    </source>
</evidence>
<gene>
    <name evidence="3" type="ORF">PFISCL1PPCAC_10851</name>
</gene>
<dbReference type="EMBL" id="BTSY01000003">
    <property type="protein sequence ID" value="GMT19554.1"/>
    <property type="molecule type" value="Genomic_DNA"/>
</dbReference>
<keyword evidence="4" id="KW-1185">Reference proteome</keyword>
<dbReference type="GO" id="GO:0016491">
    <property type="term" value="F:oxidoreductase activity"/>
    <property type="evidence" value="ECO:0007669"/>
    <property type="project" value="UniProtKB-KW"/>
</dbReference>
<evidence type="ECO:0000256" key="2">
    <source>
        <dbReference type="RuleBase" id="RU000363"/>
    </source>
</evidence>
<name>A0AAV5VP53_9BILA</name>
<dbReference type="InterPro" id="IPR051468">
    <property type="entry name" value="Fungal_SecMetab_SDRs"/>
</dbReference>
<keyword evidence="1" id="KW-0560">Oxidoreductase</keyword>
<dbReference type="PANTHER" id="PTHR43544">
    <property type="entry name" value="SHORT-CHAIN DEHYDROGENASE/REDUCTASE"/>
    <property type="match status" value="1"/>
</dbReference>
<evidence type="ECO:0000313" key="3">
    <source>
        <dbReference type="EMBL" id="GMT19554.1"/>
    </source>
</evidence>
<dbReference type="PANTHER" id="PTHR43544:SF35">
    <property type="entry name" value="C-FACTOR-RELATED"/>
    <property type="match status" value="1"/>
</dbReference>
<comment type="caution">
    <text evidence="3">The sequence shown here is derived from an EMBL/GenBank/DDBJ whole genome shotgun (WGS) entry which is preliminary data.</text>
</comment>
<dbReference type="Gene3D" id="3.40.50.720">
    <property type="entry name" value="NAD(P)-binding Rossmann-like Domain"/>
    <property type="match status" value="1"/>
</dbReference>
<proteinExistence type="inferred from homology"/>
<dbReference type="SUPFAM" id="SSF51735">
    <property type="entry name" value="NAD(P)-binding Rossmann-fold domains"/>
    <property type="match status" value="1"/>
</dbReference>
<organism evidence="3 4">
    <name type="scientific">Pristionchus fissidentatus</name>
    <dbReference type="NCBI Taxonomy" id="1538716"/>
    <lineage>
        <taxon>Eukaryota</taxon>
        <taxon>Metazoa</taxon>
        <taxon>Ecdysozoa</taxon>
        <taxon>Nematoda</taxon>
        <taxon>Chromadorea</taxon>
        <taxon>Rhabditida</taxon>
        <taxon>Rhabditina</taxon>
        <taxon>Diplogasteromorpha</taxon>
        <taxon>Diplogasteroidea</taxon>
        <taxon>Neodiplogasteridae</taxon>
        <taxon>Pristionchus</taxon>
    </lineage>
</organism>
<sequence>VKRNVVITGANRGIGLGLVKELLKEEKVGRIFATTRNAAKSVEEISDDRVIIVEMDAESDESIEKAVQMIGKTVGSSGVDILVNNAGVLNHVSVSEKINRKKALDNFNVNCVCSMAVTQCFHDLLKAGAKKHKHSQIVNVSSLLGSIALSTGSMEANVTPYSMSKAGLNLFTKNISIDWKGDGIRATSVHPGWVKTDLGGDMAPLTVEQSTSSMARTILKLGEAHNGLFFDWNGKAMDW</sequence>
<dbReference type="PRINTS" id="PR00080">
    <property type="entry name" value="SDRFAMILY"/>
</dbReference>
<protein>
    <recommendedName>
        <fullName evidence="5">Dehydrogenase</fullName>
    </recommendedName>
</protein>
<feature type="non-terminal residue" evidence="3">
    <location>
        <position position="1"/>
    </location>
</feature>
<dbReference type="InterPro" id="IPR036291">
    <property type="entry name" value="NAD(P)-bd_dom_sf"/>
</dbReference>
<dbReference type="CDD" id="cd05325">
    <property type="entry name" value="carb_red_sniffer_like_SDR_c"/>
    <property type="match status" value="1"/>
</dbReference>
<dbReference type="Pfam" id="PF00106">
    <property type="entry name" value="adh_short"/>
    <property type="match status" value="1"/>
</dbReference>
<dbReference type="Proteomes" id="UP001432322">
    <property type="component" value="Unassembled WGS sequence"/>
</dbReference>
<accession>A0AAV5VP53</accession>
<evidence type="ECO:0000256" key="1">
    <source>
        <dbReference type="ARBA" id="ARBA00023002"/>
    </source>
</evidence>
<dbReference type="GO" id="GO:0005737">
    <property type="term" value="C:cytoplasm"/>
    <property type="evidence" value="ECO:0007669"/>
    <property type="project" value="TreeGrafter"/>
</dbReference>
<comment type="similarity">
    <text evidence="2">Belongs to the short-chain dehydrogenases/reductases (SDR) family.</text>
</comment>
<dbReference type="InterPro" id="IPR020904">
    <property type="entry name" value="Sc_DH/Rdtase_CS"/>
</dbReference>
<dbReference type="AlphaFoldDB" id="A0AAV5VP53"/>
<dbReference type="PROSITE" id="PS00061">
    <property type="entry name" value="ADH_SHORT"/>
    <property type="match status" value="1"/>
</dbReference>
<reference evidence="3" key="1">
    <citation type="submission" date="2023-10" db="EMBL/GenBank/DDBJ databases">
        <title>Genome assembly of Pristionchus species.</title>
        <authorList>
            <person name="Yoshida K."/>
            <person name="Sommer R.J."/>
        </authorList>
    </citation>
    <scope>NUCLEOTIDE SEQUENCE</scope>
    <source>
        <strain evidence="3">RS5133</strain>
    </source>
</reference>
<evidence type="ECO:0008006" key="5">
    <source>
        <dbReference type="Google" id="ProtNLM"/>
    </source>
</evidence>
<dbReference type="InterPro" id="IPR002347">
    <property type="entry name" value="SDR_fam"/>
</dbReference>